<proteinExistence type="inferred from homology"/>
<dbReference type="GO" id="GO:0005524">
    <property type="term" value="F:ATP binding"/>
    <property type="evidence" value="ECO:0007669"/>
    <property type="project" value="UniProtKB-UniRule"/>
</dbReference>
<evidence type="ECO:0000259" key="14">
    <source>
        <dbReference type="PROSITE" id="PS50011"/>
    </source>
</evidence>
<evidence type="ECO:0000256" key="11">
    <source>
        <dbReference type="ARBA" id="ARBA00048679"/>
    </source>
</evidence>
<dbReference type="RefSeq" id="XP_018736251.1">
    <property type="nucleotide sequence ID" value="XM_018881810.1"/>
</dbReference>
<dbReference type="InterPro" id="IPR008271">
    <property type="entry name" value="Ser/Thr_kinase_AS"/>
</dbReference>
<evidence type="ECO:0000256" key="2">
    <source>
        <dbReference type="ARBA" id="ARBA00010791"/>
    </source>
</evidence>
<keyword evidence="5" id="KW-0597">Phosphoprotein</keyword>
<evidence type="ECO:0000256" key="6">
    <source>
        <dbReference type="ARBA" id="ARBA00022679"/>
    </source>
</evidence>
<keyword evidence="9 12" id="KW-0067">ATP-binding</keyword>
<feature type="compositionally biased region" description="Basic residues" evidence="13">
    <location>
        <begin position="511"/>
        <end position="530"/>
    </location>
</feature>
<dbReference type="Gene3D" id="3.30.200.20">
    <property type="entry name" value="Phosphorylase Kinase, domain 1"/>
    <property type="match status" value="1"/>
</dbReference>
<gene>
    <name evidence="15" type="primary">HSL1</name>
    <name evidence="15" type="ORF">AWJ20_4720</name>
</gene>
<feature type="compositionally biased region" description="Basic residues" evidence="13">
    <location>
        <begin position="449"/>
        <end position="470"/>
    </location>
</feature>
<evidence type="ECO:0000256" key="10">
    <source>
        <dbReference type="ARBA" id="ARBA00047899"/>
    </source>
</evidence>
<dbReference type="Proteomes" id="UP000189580">
    <property type="component" value="Chromosome d"/>
</dbReference>
<evidence type="ECO:0000256" key="13">
    <source>
        <dbReference type="SAM" id="MobiDB-lite"/>
    </source>
</evidence>
<keyword evidence="8 15" id="KW-0418">Kinase</keyword>
<dbReference type="InterPro" id="IPR043024">
    <property type="entry name" value="KA1_sf_fungal"/>
</dbReference>
<keyword evidence="7 12" id="KW-0547">Nucleotide-binding</keyword>
<reference evidence="15 16" key="1">
    <citation type="submission" date="2016-02" db="EMBL/GenBank/DDBJ databases">
        <title>Complete genome sequence and transcriptome regulation of the pentose utilising yeast Sugiyamaella lignohabitans.</title>
        <authorList>
            <person name="Bellasio M."/>
            <person name="Peymann A."/>
            <person name="Valli M."/>
            <person name="Sipitzky M."/>
            <person name="Graf A."/>
            <person name="Sauer M."/>
            <person name="Marx H."/>
            <person name="Mattanovich D."/>
        </authorList>
    </citation>
    <scope>NUCLEOTIDE SEQUENCE [LARGE SCALE GENOMIC DNA]</scope>
    <source>
        <strain evidence="15 16">CBS 10342</strain>
    </source>
</reference>
<dbReference type="PROSITE" id="PS50011">
    <property type="entry name" value="PROTEIN_KINASE_DOM"/>
    <property type="match status" value="1"/>
</dbReference>
<dbReference type="KEGG" id="slb:AWJ20_4720"/>
<feature type="compositionally biased region" description="Low complexity" evidence="13">
    <location>
        <begin position="859"/>
        <end position="873"/>
    </location>
</feature>
<dbReference type="InterPro" id="IPR017441">
    <property type="entry name" value="Protein_kinase_ATP_BS"/>
</dbReference>
<organism evidence="15 16">
    <name type="scientific">Sugiyamaella lignohabitans</name>
    <dbReference type="NCBI Taxonomy" id="796027"/>
    <lineage>
        <taxon>Eukaryota</taxon>
        <taxon>Fungi</taxon>
        <taxon>Dikarya</taxon>
        <taxon>Ascomycota</taxon>
        <taxon>Saccharomycotina</taxon>
        <taxon>Dipodascomycetes</taxon>
        <taxon>Dipodascales</taxon>
        <taxon>Trichomonascaceae</taxon>
        <taxon>Sugiyamaella</taxon>
    </lineage>
</organism>
<evidence type="ECO:0000313" key="16">
    <source>
        <dbReference type="Proteomes" id="UP000189580"/>
    </source>
</evidence>
<dbReference type="GeneID" id="30036883"/>
<dbReference type="PROSITE" id="PS00107">
    <property type="entry name" value="PROTEIN_KINASE_ATP"/>
    <property type="match status" value="1"/>
</dbReference>
<dbReference type="PANTHER" id="PTHR24346">
    <property type="entry name" value="MAP/MICROTUBULE AFFINITY-REGULATING KINASE"/>
    <property type="match status" value="1"/>
</dbReference>
<sequence>MTTVAVAAAQAATHTASSGPAAGSDEAVKANHRLSQTSNHSSASKRSKSHVGPWRLGRTLGRGSSGRVRLAKHSLTGQLAAVKIVPKEIVVGGGSAGNGAATSPSANGGAGPGATAVVDATQYGSDPKDQGGLPYGIEREVIIMKLIEHPNVMALYDVWENKGELYLVLEYVEGGELFDYLIKKGRLDEREAVNYFRQIIYGVDYCHKFNICHRDLKPENLLLDKNRNIKIADFGMAALETSDRMLETSCGSPHYASPEIVAGKNYHGAPSDIWSCGVILFALLTGHLPFDDDNIRKLLLKVQTGKFIMPSDISSEAQDLIWRMLRVDPIKRISMAEILRHPLLKKYPVRKNGHHNTRLHQPVDTIFANADRPVKTVSDIDPEILKNLQILWHGASKKAVIEKLLAPGPNSEKTFYCLLMKYRHDHRQDEEYSNNKNNSVSRDNESSSHHHASRHNHTHTHHQSHHRKRSSQVSITLKKTAVRNAAGAAGPHSRNHSRSNSVASVITASSSHRRNVAFVRKRASSSHMRHQSGNTTPQKTTPPSSIIARNATTTTTTSTANPTSAGATTTSTEIETATTAVTAKPQVESLPIPRTYINQTPTPHLTPEEDFNFISKRASVELASMCEQAFFSTDLPSRTSDRAVSDPLSSIKAPKMATTEKRVFSLGEHEVNSVEPGSRPYSAYSTVSEASTTSTATPYFLPMIFEEDRFADAIEEEVDLKIYKRPNRAHDKRDTITQDYDYDYDYFKQESVLAQPKKRELVPPSAHTAVTKESSRLQISGLVKTDSFKARSHTGFAAYRTPSAPVPKPNPVVTTEPVLLISPSPPPSPIEATNSITTATGKDSSDNTTKPSQSDRRPNTANNNTKSSAKSTNRPATTTKQAPVVSTSTITTTNASKPISNPYKNSQVSQVQRTKTDPLKNHDQQPVSKPVRKPLAVKSNNIMITSNDVTDMSDLKSKEAAATAKPNAATSLFRRLTLNPRRPPPPPPPATAVSTTQPQAVRPAPPPPPAPTVATRTSSGKSNEVKQNWFMKMLNPNPQYTTRPTPSTAKKSQYATKTLFSTSSVTTMRHIIVEVLEDWQKYGISQINEDSVSSTVTAVISSRNVLSMRSAKFRINVYPMQGGTRAVFTQEKGSNTTFLRFLGELERALGEMDVLSPPRTDARTAIGLR</sequence>
<dbReference type="GO" id="GO:0035556">
    <property type="term" value="P:intracellular signal transduction"/>
    <property type="evidence" value="ECO:0007669"/>
    <property type="project" value="TreeGrafter"/>
</dbReference>
<feature type="domain" description="Protein kinase" evidence="14">
    <location>
        <begin position="54"/>
        <end position="344"/>
    </location>
</feature>
<evidence type="ECO:0000256" key="7">
    <source>
        <dbReference type="ARBA" id="ARBA00022741"/>
    </source>
</evidence>
<dbReference type="SMART" id="SM00220">
    <property type="entry name" value="S_TKc"/>
    <property type="match status" value="1"/>
</dbReference>
<dbReference type="SUPFAM" id="SSF56112">
    <property type="entry name" value="Protein kinase-like (PK-like)"/>
    <property type="match status" value="1"/>
</dbReference>
<dbReference type="Pfam" id="PF16797">
    <property type="entry name" value="Fungal_KA1"/>
    <property type="match status" value="1"/>
</dbReference>
<evidence type="ECO:0000256" key="12">
    <source>
        <dbReference type="PROSITE-ProRule" id="PRU10141"/>
    </source>
</evidence>
<dbReference type="GO" id="GO:0005940">
    <property type="term" value="C:septin ring"/>
    <property type="evidence" value="ECO:0007669"/>
    <property type="project" value="UniProtKB-ARBA"/>
</dbReference>
<comment type="subcellular location">
    <subcellularLocation>
        <location evidence="1">Bud neck</location>
    </subcellularLocation>
</comment>
<keyword evidence="16" id="KW-1185">Reference proteome</keyword>
<feature type="region of interest" description="Disordered" evidence="13">
    <location>
        <begin position="816"/>
        <end position="933"/>
    </location>
</feature>
<comment type="catalytic activity">
    <reaction evidence="11">
        <text>L-seryl-[protein] + ATP = O-phospho-L-seryl-[protein] + ADP + H(+)</text>
        <dbReference type="Rhea" id="RHEA:17989"/>
        <dbReference type="Rhea" id="RHEA-COMP:9863"/>
        <dbReference type="Rhea" id="RHEA-COMP:11604"/>
        <dbReference type="ChEBI" id="CHEBI:15378"/>
        <dbReference type="ChEBI" id="CHEBI:29999"/>
        <dbReference type="ChEBI" id="CHEBI:30616"/>
        <dbReference type="ChEBI" id="CHEBI:83421"/>
        <dbReference type="ChEBI" id="CHEBI:456216"/>
        <dbReference type="EC" id="2.7.11.1"/>
    </reaction>
</comment>
<feature type="compositionally biased region" description="Pro residues" evidence="13">
    <location>
        <begin position="981"/>
        <end position="990"/>
    </location>
</feature>
<keyword evidence="4" id="KW-0723">Serine/threonine-protein kinase</keyword>
<evidence type="ECO:0000256" key="5">
    <source>
        <dbReference type="ARBA" id="ARBA00022553"/>
    </source>
</evidence>
<dbReference type="Pfam" id="PF00069">
    <property type="entry name" value="Pkinase"/>
    <property type="match status" value="1"/>
</dbReference>
<name>A0A167E8L5_9ASCO</name>
<dbReference type="Gene3D" id="1.10.510.10">
    <property type="entry name" value="Transferase(Phosphotransferase) domain 1"/>
    <property type="match status" value="1"/>
</dbReference>
<dbReference type="InterPro" id="IPR011009">
    <property type="entry name" value="Kinase-like_dom_sf"/>
</dbReference>
<feature type="compositionally biased region" description="Basic and acidic residues" evidence="13">
    <location>
        <begin position="914"/>
        <end position="923"/>
    </location>
</feature>
<feature type="compositionally biased region" description="Polar residues" evidence="13">
    <location>
        <begin position="531"/>
        <end position="544"/>
    </location>
</feature>
<feature type="compositionally biased region" description="Low complexity" evidence="13">
    <location>
        <begin position="55"/>
        <end position="67"/>
    </location>
</feature>
<dbReference type="FunFam" id="1.10.510.10:FF:000394">
    <property type="entry name" value="Serine/threonine-protein kinase HSL1"/>
    <property type="match status" value="1"/>
</dbReference>
<feature type="compositionally biased region" description="Polar residues" evidence="13">
    <location>
        <begin position="831"/>
        <end position="852"/>
    </location>
</feature>
<dbReference type="EMBL" id="CP014502">
    <property type="protein sequence ID" value="ANB13774.1"/>
    <property type="molecule type" value="Genomic_DNA"/>
</dbReference>
<dbReference type="AlphaFoldDB" id="A0A167E8L5"/>
<evidence type="ECO:0000256" key="1">
    <source>
        <dbReference type="ARBA" id="ARBA00004266"/>
    </source>
</evidence>
<evidence type="ECO:0000256" key="9">
    <source>
        <dbReference type="ARBA" id="ARBA00022840"/>
    </source>
</evidence>
<dbReference type="PROSITE" id="PS00108">
    <property type="entry name" value="PROTEIN_KINASE_ST"/>
    <property type="match status" value="1"/>
</dbReference>
<comment type="catalytic activity">
    <reaction evidence="10">
        <text>L-threonyl-[protein] + ATP = O-phospho-L-threonyl-[protein] + ADP + H(+)</text>
        <dbReference type="Rhea" id="RHEA:46608"/>
        <dbReference type="Rhea" id="RHEA-COMP:11060"/>
        <dbReference type="Rhea" id="RHEA-COMP:11605"/>
        <dbReference type="ChEBI" id="CHEBI:15378"/>
        <dbReference type="ChEBI" id="CHEBI:30013"/>
        <dbReference type="ChEBI" id="CHEBI:30616"/>
        <dbReference type="ChEBI" id="CHEBI:61977"/>
        <dbReference type="ChEBI" id="CHEBI:456216"/>
        <dbReference type="EC" id="2.7.11.1"/>
    </reaction>
</comment>
<dbReference type="GO" id="GO:0005935">
    <property type="term" value="C:cellular bud neck"/>
    <property type="evidence" value="ECO:0007669"/>
    <property type="project" value="UniProtKB-SubCell"/>
</dbReference>
<protein>
    <recommendedName>
        <fullName evidence="3">non-specific serine/threonine protein kinase</fullName>
        <ecNumber evidence="3">2.7.11.1</ecNumber>
    </recommendedName>
</protein>
<dbReference type="InterPro" id="IPR031850">
    <property type="entry name" value="Fungal_KA1_dom"/>
</dbReference>
<dbReference type="PANTHER" id="PTHR24346:SF110">
    <property type="entry name" value="NON-SPECIFIC SERINE_THREONINE PROTEIN KINASE"/>
    <property type="match status" value="1"/>
</dbReference>
<feature type="region of interest" description="Disordered" evidence="13">
    <location>
        <begin position="977"/>
        <end position="1023"/>
    </location>
</feature>
<keyword evidence="6" id="KW-0808">Transferase</keyword>
<evidence type="ECO:0000313" key="15">
    <source>
        <dbReference type="EMBL" id="ANB13774.1"/>
    </source>
</evidence>
<feature type="compositionally biased region" description="Polar residues" evidence="13">
    <location>
        <begin position="498"/>
        <end position="510"/>
    </location>
</feature>
<evidence type="ECO:0000256" key="4">
    <source>
        <dbReference type="ARBA" id="ARBA00022527"/>
    </source>
</evidence>
<dbReference type="InterPro" id="IPR000719">
    <property type="entry name" value="Prot_kinase_dom"/>
</dbReference>
<dbReference type="CDD" id="cd14081">
    <property type="entry name" value="STKc_BRSK1_2"/>
    <property type="match status" value="1"/>
</dbReference>
<dbReference type="OrthoDB" id="504170at2759"/>
<feature type="region of interest" description="Disordered" evidence="13">
    <location>
        <begin position="428"/>
        <end position="546"/>
    </location>
</feature>
<feature type="region of interest" description="Disordered" evidence="13">
    <location>
        <begin position="31"/>
        <end position="67"/>
    </location>
</feature>
<evidence type="ECO:0000256" key="8">
    <source>
        <dbReference type="ARBA" id="ARBA00022777"/>
    </source>
</evidence>
<feature type="compositionally biased region" description="Polar residues" evidence="13">
    <location>
        <begin position="874"/>
        <end position="913"/>
    </location>
</feature>
<feature type="region of interest" description="Disordered" evidence="13">
    <location>
        <begin position="551"/>
        <end position="570"/>
    </location>
</feature>
<accession>A0A167E8L5</accession>
<feature type="binding site" evidence="12">
    <location>
        <position position="83"/>
    </location>
    <ligand>
        <name>ATP</name>
        <dbReference type="ChEBI" id="CHEBI:30616"/>
    </ligand>
</feature>
<dbReference type="GO" id="GO:0004674">
    <property type="term" value="F:protein serine/threonine kinase activity"/>
    <property type="evidence" value="ECO:0007669"/>
    <property type="project" value="UniProtKB-KW"/>
</dbReference>
<comment type="similarity">
    <text evidence="2">Belongs to the protein kinase superfamily. CAMK Ser/Thr protein kinase family. NIM1 subfamily.</text>
</comment>
<evidence type="ECO:0000256" key="3">
    <source>
        <dbReference type="ARBA" id="ARBA00012513"/>
    </source>
</evidence>
<dbReference type="EC" id="2.7.11.1" evidence="3"/>
<dbReference type="Gene3D" id="3.30.310.220">
    <property type="entry name" value="Fungal kinase associated-1 domain"/>
    <property type="match status" value="1"/>
</dbReference>